<organism evidence="1 2">
    <name type="scientific">Skermanella aerolata</name>
    <dbReference type="NCBI Taxonomy" id="393310"/>
    <lineage>
        <taxon>Bacteria</taxon>
        <taxon>Pseudomonadati</taxon>
        <taxon>Pseudomonadota</taxon>
        <taxon>Alphaproteobacteria</taxon>
        <taxon>Rhodospirillales</taxon>
        <taxon>Azospirillaceae</taxon>
        <taxon>Skermanella</taxon>
    </lineage>
</organism>
<protein>
    <submittedName>
        <fullName evidence="1">Uncharacterized protein</fullName>
    </submittedName>
</protein>
<sequence length="111" mass="12129">MDANKATVLSSIGDENTYITLSVRRLGSSIELVTVMTSYSPLAGTYLTADLARELAEDEDVAIAIATDLEYAAQDELRVMDIDFYKEPCGFPEALEKHFDNARYAAALAAE</sequence>
<keyword evidence="2" id="KW-1185">Reference proteome</keyword>
<dbReference type="RefSeq" id="WP_044435758.1">
    <property type="nucleotide sequence ID" value="NZ_BJYZ01000036.1"/>
</dbReference>
<evidence type="ECO:0000313" key="1">
    <source>
        <dbReference type="EMBL" id="GEO42137.1"/>
    </source>
</evidence>
<dbReference type="AlphaFoldDB" id="A0A512E083"/>
<dbReference type="EMBL" id="BJYZ01000036">
    <property type="protein sequence ID" value="GEO42137.1"/>
    <property type="molecule type" value="Genomic_DNA"/>
</dbReference>
<name>A0A512E083_9PROT</name>
<evidence type="ECO:0000313" key="2">
    <source>
        <dbReference type="Proteomes" id="UP000321523"/>
    </source>
</evidence>
<accession>A0A512E083</accession>
<proteinExistence type="predicted"/>
<comment type="caution">
    <text evidence="1">The sequence shown here is derived from an EMBL/GenBank/DDBJ whole genome shotgun (WGS) entry which is preliminary data.</text>
</comment>
<reference evidence="1 2" key="1">
    <citation type="submission" date="2019-07" db="EMBL/GenBank/DDBJ databases">
        <title>Whole genome shotgun sequence of Skermanella aerolata NBRC 106429.</title>
        <authorList>
            <person name="Hosoyama A."/>
            <person name="Uohara A."/>
            <person name="Ohji S."/>
            <person name="Ichikawa N."/>
        </authorList>
    </citation>
    <scope>NUCLEOTIDE SEQUENCE [LARGE SCALE GENOMIC DNA]</scope>
    <source>
        <strain evidence="1 2">NBRC 106429</strain>
    </source>
</reference>
<dbReference type="Proteomes" id="UP000321523">
    <property type="component" value="Unassembled WGS sequence"/>
</dbReference>
<gene>
    <name evidence="1" type="ORF">SAE02_62850</name>
</gene>